<protein>
    <submittedName>
        <fullName evidence="2">Uncharacterized protein</fullName>
    </submittedName>
</protein>
<organism evidence="2">
    <name type="scientific">uncultured Solirubrobacteraceae bacterium</name>
    <dbReference type="NCBI Taxonomy" id="1162706"/>
    <lineage>
        <taxon>Bacteria</taxon>
        <taxon>Bacillati</taxon>
        <taxon>Actinomycetota</taxon>
        <taxon>Thermoleophilia</taxon>
        <taxon>Solirubrobacterales</taxon>
        <taxon>Solirubrobacteraceae</taxon>
        <taxon>environmental samples</taxon>
    </lineage>
</organism>
<accession>A0A6J4RH45</accession>
<evidence type="ECO:0000313" key="2">
    <source>
        <dbReference type="EMBL" id="CAA9468673.1"/>
    </source>
</evidence>
<evidence type="ECO:0000256" key="1">
    <source>
        <dbReference type="SAM" id="MobiDB-lite"/>
    </source>
</evidence>
<reference evidence="2" key="1">
    <citation type="submission" date="2020-02" db="EMBL/GenBank/DDBJ databases">
        <authorList>
            <person name="Meier V. D."/>
        </authorList>
    </citation>
    <scope>NUCLEOTIDE SEQUENCE</scope>
    <source>
        <strain evidence="2">AVDCRST_MAG13</strain>
    </source>
</reference>
<dbReference type="EMBL" id="CADCVO010000041">
    <property type="protein sequence ID" value="CAA9468673.1"/>
    <property type="molecule type" value="Genomic_DNA"/>
</dbReference>
<dbReference type="AlphaFoldDB" id="A0A6J4RH45"/>
<feature type="region of interest" description="Disordered" evidence="1">
    <location>
        <begin position="130"/>
        <end position="159"/>
    </location>
</feature>
<gene>
    <name evidence="2" type="ORF">AVDCRST_MAG13-275</name>
</gene>
<proteinExistence type="predicted"/>
<feature type="compositionally biased region" description="Basic and acidic residues" evidence="1">
    <location>
        <begin position="130"/>
        <end position="140"/>
    </location>
</feature>
<sequence>MPQRHDVPRLARAGEVLQAPVAHVDADRLARVAGERRGRLYALCREARLARLEDERAARGARVEQAPGGHVPAHEVQAGRRVAPALGDGHLRGVVAREVPVLVAAALVEVLRRLGVGQVRPEAEAARAAARERQRRERDVGCGGRAAQQAGGVHRRRRA</sequence>
<name>A0A6J4RH45_9ACTN</name>